<dbReference type="CDD" id="cd11648">
    <property type="entry name" value="RsmI"/>
    <property type="match status" value="1"/>
</dbReference>
<evidence type="ECO:0000259" key="8">
    <source>
        <dbReference type="Pfam" id="PF23016"/>
    </source>
</evidence>
<evidence type="ECO:0000256" key="4">
    <source>
        <dbReference type="ARBA" id="ARBA00022679"/>
    </source>
</evidence>
<evidence type="ECO:0000313" key="9">
    <source>
        <dbReference type="EMBL" id="VFB15583.1"/>
    </source>
</evidence>
<keyword evidence="4 6" id="KW-0808">Transferase</keyword>
<dbReference type="HAMAP" id="MF_01877">
    <property type="entry name" value="16SrRNA_methyltr_I"/>
    <property type="match status" value="1"/>
</dbReference>
<proteinExistence type="inferred from homology"/>
<evidence type="ECO:0000256" key="1">
    <source>
        <dbReference type="ARBA" id="ARBA00022490"/>
    </source>
</evidence>
<dbReference type="PIRSF" id="PIRSF005917">
    <property type="entry name" value="MTase_YraL"/>
    <property type="match status" value="1"/>
</dbReference>
<keyword evidence="1 6" id="KW-0963">Cytoplasm</keyword>
<evidence type="ECO:0000259" key="7">
    <source>
        <dbReference type="Pfam" id="PF00590"/>
    </source>
</evidence>
<dbReference type="EC" id="2.1.1.198" evidence="6"/>
<comment type="catalytic activity">
    <reaction evidence="6">
        <text>cytidine(1402) in 16S rRNA + S-adenosyl-L-methionine = 2'-O-methylcytidine(1402) in 16S rRNA + S-adenosyl-L-homocysteine + H(+)</text>
        <dbReference type="Rhea" id="RHEA:42924"/>
        <dbReference type="Rhea" id="RHEA-COMP:10285"/>
        <dbReference type="Rhea" id="RHEA-COMP:10286"/>
        <dbReference type="ChEBI" id="CHEBI:15378"/>
        <dbReference type="ChEBI" id="CHEBI:57856"/>
        <dbReference type="ChEBI" id="CHEBI:59789"/>
        <dbReference type="ChEBI" id="CHEBI:74495"/>
        <dbReference type="ChEBI" id="CHEBI:82748"/>
        <dbReference type="EC" id="2.1.1.198"/>
    </reaction>
</comment>
<dbReference type="InterPro" id="IPR000878">
    <property type="entry name" value="4pyrrol_Mease"/>
</dbReference>
<evidence type="ECO:0000256" key="3">
    <source>
        <dbReference type="ARBA" id="ARBA00022603"/>
    </source>
</evidence>
<dbReference type="PANTHER" id="PTHR46111">
    <property type="entry name" value="RIBOSOMAL RNA SMALL SUBUNIT METHYLTRANSFERASE I"/>
    <property type="match status" value="1"/>
</dbReference>
<dbReference type="Proteomes" id="UP000377798">
    <property type="component" value="Unassembled WGS sequence"/>
</dbReference>
<comment type="subcellular location">
    <subcellularLocation>
        <location evidence="6">Cytoplasm</location>
    </subcellularLocation>
</comment>
<dbReference type="InterPro" id="IPR014777">
    <property type="entry name" value="4pyrrole_Mease_sub1"/>
</dbReference>
<gene>
    <name evidence="6 9" type="primary">rsmI</name>
    <name evidence="9" type="ORF">NCTC13150_00082</name>
</gene>
<sequence length="265" mass="29962">MLYIVPTPIGNLEDMTYRGVRVLKECDLICCEDTRTSQVLLKHYGIESPTRSYHKFNEKEALDGLLDLLRQGKDLALISDAGMPGIQDPGRILIRACIQEGLDYTVLPGPSAGITAFIASGFLSESFEYIGFLPEKSGKRKKVLEEVRDHKNPMIFYEAPHRIQACLEDMREVLGHRQVFLGRELTKKFEDYQGFNLGEDFQDRVKAKGEFVVIVEGDQTQEEVDIQAALRDCLQEGMKVSQAVKEVAKTYGLAKNHVYKESLKL</sequence>
<accession>A0A8H2R0D0</accession>
<keyword evidence="10" id="KW-1185">Reference proteome</keyword>
<comment type="similarity">
    <text evidence="6">Belongs to the methyltransferase superfamily. RsmI family.</text>
</comment>
<comment type="caution">
    <text evidence="9">The sequence shown here is derived from an EMBL/GenBank/DDBJ whole genome shotgun (WGS) entry which is preliminary data.</text>
</comment>
<dbReference type="Gene3D" id="3.30.950.10">
    <property type="entry name" value="Methyltransferase, Cobalt-precorrin-4 Transmethylase, Domain 2"/>
    <property type="match status" value="1"/>
</dbReference>
<reference evidence="9 10" key="1">
    <citation type="submission" date="2019-02" db="EMBL/GenBank/DDBJ databases">
        <authorList>
            <consortium name="Pathogen Informatics"/>
        </authorList>
    </citation>
    <scope>NUCLEOTIDE SEQUENCE [LARGE SCALE GENOMIC DNA]</scope>
    <source>
        <strain evidence="9 10">3012STDY7089603</strain>
    </source>
</reference>
<dbReference type="PANTHER" id="PTHR46111:SF1">
    <property type="entry name" value="RIBOSOMAL RNA SMALL SUBUNIT METHYLTRANSFERASE I"/>
    <property type="match status" value="1"/>
</dbReference>
<dbReference type="InterPro" id="IPR035996">
    <property type="entry name" value="4pyrrol_Methylase_sf"/>
</dbReference>
<dbReference type="Pfam" id="PF23016">
    <property type="entry name" value="RsmI_C"/>
    <property type="match status" value="1"/>
</dbReference>
<feature type="domain" description="RsmI HTH" evidence="8">
    <location>
        <begin position="222"/>
        <end position="264"/>
    </location>
</feature>
<dbReference type="Gene3D" id="3.40.1010.10">
    <property type="entry name" value="Cobalt-precorrin-4 Transmethylase, Domain 1"/>
    <property type="match status" value="1"/>
</dbReference>
<protein>
    <recommendedName>
        <fullName evidence="6">Ribosomal RNA small subunit methyltransferase I</fullName>
        <ecNumber evidence="6">2.1.1.198</ecNumber>
    </recommendedName>
    <alternativeName>
        <fullName evidence="6">16S rRNA 2'-O-ribose C1402 methyltransferase</fullName>
    </alternativeName>
    <alternativeName>
        <fullName evidence="6">rRNA (cytidine-2'-O-)-methyltransferase RsmI</fullName>
    </alternativeName>
</protein>
<dbReference type="GO" id="GO:0070677">
    <property type="term" value="F:rRNA (cytosine-2'-O-)-methyltransferase activity"/>
    <property type="evidence" value="ECO:0007669"/>
    <property type="project" value="UniProtKB-UniRule"/>
</dbReference>
<dbReference type="EMBL" id="CAACYI010000001">
    <property type="protein sequence ID" value="VFB15583.1"/>
    <property type="molecule type" value="Genomic_DNA"/>
</dbReference>
<dbReference type="InterPro" id="IPR008189">
    <property type="entry name" value="rRNA_ssu_MeTfrase_I"/>
</dbReference>
<dbReference type="NCBIfam" id="TIGR00096">
    <property type="entry name" value="16S rRNA (cytidine(1402)-2'-O)-methyltransferase"/>
    <property type="match status" value="1"/>
</dbReference>
<dbReference type="InterPro" id="IPR053910">
    <property type="entry name" value="RsmI_HTH"/>
</dbReference>
<evidence type="ECO:0000256" key="6">
    <source>
        <dbReference type="HAMAP-Rule" id="MF_01877"/>
    </source>
</evidence>
<dbReference type="Pfam" id="PF00590">
    <property type="entry name" value="TP_methylase"/>
    <property type="match status" value="1"/>
</dbReference>
<dbReference type="RefSeq" id="WP_131747936.1">
    <property type="nucleotide sequence ID" value="NZ_CAACYI010000001.1"/>
</dbReference>
<dbReference type="FunFam" id="3.30.950.10:FF:000002">
    <property type="entry name" value="Ribosomal RNA small subunit methyltransferase I"/>
    <property type="match status" value="1"/>
</dbReference>
<dbReference type="AlphaFoldDB" id="A0A8H2R0D0"/>
<evidence type="ECO:0000256" key="2">
    <source>
        <dbReference type="ARBA" id="ARBA00022552"/>
    </source>
</evidence>
<dbReference type="InterPro" id="IPR014776">
    <property type="entry name" value="4pyrrole_Mease_sub2"/>
</dbReference>
<comment type="function">
    <text evidence="6">Catalyzes the 2'-O-methylation of the ribose of cytidine 1402 (C1402) in 16S rRNA.</text>
</comment>
<dbReference type="SUPFAM" id="SSF53790">
    <property type="entry name" value="Tetrapyrrole methylase"/>
    <property type="match status" value="1"/>
</dbReference>
<keyword evidence="2 6" id="KW-0698">rRNA processing</keyword>
<dbReference type="GO" id="GO:0005737">
    <property type="term" value="C:cytoplasm"/>
    <property type="evidence" value="ECO:0007669"/>
    <property type="project" value="UniProtKB-SubCell"/>
</dbReference>
<organism evidence="9 10">
    <name type="scientific">Urinicoccus massiliensis</name>
    <dbReference type="NCBI Taxonomy" id="1723382"/>
    <lineage>
        <taxon>Bacteria</taxon>
        <taxon>Bacillati</taxon>
        <taxon>Bacillota</taxon>
        <taxon>Tissierellia</taxon>
        <taxon>Tissierellales</taxon>
        <taxon>Peptoniphilaceae</taxon>
        <taxon>Urinicoccus</taxon>
    </lineage>
</organism>
<evidence type="ECO:0000256" key="5">
    <source>
        <dbReference type="ARBA" id="ARBA00022691"/>
    </source>
</evidence>
<keyword evidence="3 6" id="KW-0489">Methyltransferase</keyword>
<evidence type="ECO:0000313" key="10">
    <source>
        <dbReference type="Proteomes" id="UP000377798"/>
    </source>
</evidence>
<feature type="domain" description="Tetrapyrrole methylase" evidence="7">
    <location>
        <begin position="1"/>
        <end position="192"/>
    </location>
</feature>
<name>A0A8H2R0D0_9FIRM</name>
<keyword evidence="5 6" id="KW-0949">S-adenosyl-L-methionine</keyword>